<dbReference type="InterPro" id="IPR012459">
    <property type="entry name" value="Rrp15"/>
</dbReference>
<reference evidence="4 5" key="1">
    <citation type="submission" date="2024-02" db="EMBL/GenBank/DDBJ databases">
        <title>A chromosome-level genome assembly of Drosophila madeirensis, a fruit fly species endemic to Madeira island.</title>
        <authorList>
            <person name="Tomihara K."/>
            <person name="Llopart A."/>
            <person name="Yamamoto D."/>
        </authorList>
    </citation>
    <scope>NUCLEOTIDE SEQUENCE [LARGE SCALE GENOMIC DNA]</scope>
    <source>
        <strain evidence="4 5">RF1</strain>
    </source>
</reference>
<dbReference type="EMBL" id="AP029263">
    <property type="protein sequence ID" value="BFF90202.1"/>
    <property type="molecule type" value="Genomic_DNA"/>
</dbReference>
<dbReference type="GO" id="GO:0030687">
    <property type="term" value="C:preribosome, large subunit precursor"/>
    <property type="evidence" value="ECO:0007669"/>
    <property type="project" value="TreeGrafter"/>
</dbReference>
<dbReference type="GO" id="GO:0000460">
    <property type="term" value="P:maturation of 5.8S rRNA"/>
    <property type="evidence" value="ECO:0007669"/>
    <property type="project" value="TreeGrafter"/>
</dbReference>
<gene>
    <name evidence="4" type="ORF">DMAD_08768</name>
</gene>
<comment type="similarity">
    <text evidence="1">Belongs to the RRP15 family.</text>
</comment>
<dbReference type="Proteomes" id="UP001500889">
    <property type="component" value="Chromosome O"/>
</dbReference>
<name>A0AAU9F800_DROMD</name>
<evidence type="ECO:0000256" key="1">
    <source>
        <dbReference type="ARBA" id="ARBA00007462"/>
    </source>
</evidence>
<keyword evidence="5" id="KW-1185">Reference proteome</keyword>
<dbReference type="Pfam" id="PF07890">
    <property type="entry name" value="Rrp15p"/>
    <property type="match status" value="1"/>
</dbReference>
<evidence type="ECO:0000313" key="5">
    <source>
        <dbReference type="Proteomes" id="UP001500889"/>
    </source>
</evidence>
<dbReference type="PANTHER" id="PTHR13245:SF14">
    <property type="entry name" value="RRP15-LIKE PROTEIN"/>
    <property type="match status" value="1"/>
</dbReference>
<feature type="region of interest" description="Disordered" evidence="3">
    <location>
        <begin position="1"/>
        <end position="40"/>
    </location>
</feature>
<sequence>MALLTAKRTKKEAEPATDSSNHESDSEDSQDADGETGANAGWADCIGKVLKSKSVGPTVLSRAKKNPGVVRSKSSEAAKKPGFDFEVVGGDVKEEESDDEEIGDADRSALDAQLTKSERKNVPLQLRVKPSYQDLERERTLRKVATRGVVQFFNAVRIQQKDLEQQLADAGPLDSRQDAVLNNINKRKFLDVLMSGKRAKSTAIDNAVKKEEQETDDDDDDEDEEDDDTAAASSTGKKKSEWNVLREDFMTNKKIKHWDEEDDEGSDQAANNDEADDSDDDEED</sequence>
<feature type="compositionally biased region" description="Basic and acidic residues" evidence="3">
    <location>
        <begin position="238"/>
        <end position="251"/>
    </location>
</feature>
<accession>A0AAU9F800</accession>
<proteinExistence type="inferred from homology"/>
<dbReference type="AlphaFoldDB" id="A0AAU9F800"/>
<protein>
    <recommendedName>
        <fullName evidence="2">RRP15-like protein</fullName>
    </recommendedName>
</protein>
<evidence type="ECO:0000256" key="2">
    <source>
        <dbReference type="ARBA" id="ARBA00017475"/>
    </source>
</evidence>
<feature type="region of interest" description="Disordered" evidence="3">
    <location>
        <begin position="56"/>
        <end position="77"/>
    </location>
</feature>
<organism evidence="4 5">
    <name type="scientific">Drosophila madeirensis</name>
    <name type="common">Fruit fly</name>
    <dbReference type="NCBI Taxonomy" id="30013"/>
    <lineage>
        <taxon>Eukaryota</taxon>
        <taxon>Metazoa</taxon>
        <taxon>Ecdysozoa</taxon>
        <taxon>Arthropoda</taxon>
        <taxon>Hexapoda</taxon>
        <taxon>Insecta</taxon>
        <taxon>Pterygota</taxon>
        <taxon>Neoptera</taxon>
        <taxon>Endopterygota</taxon>
        <taxon>Diptera</taxon>
        <taxon>Brachycera</taxon>
        <taxon>Muscomorpha</taxon>
        <taxon>Ephydroidea</taxon>
        <taxon>Drosophilidae</taxon>
        <taxon>Drosophila</taxon>
        <taxon>Sophophora</taxon>
    </lineage>
</organism>
<dbReference type="GO" id="GO:0000470">
    <property type="term" value="P:maturation of LSU-rRNA"/>
    <property type="evidence" value="ECO:0007669"/>
    <property type="project" value="TreeGrafter"/>
</dbReference>
<dbReference type="PANTHER" id="PTHR13245">
    <property type="entry name" value="RRP15-LIKE PROTEIN"/>
    <property type="match status" value="1"/>
</dbReference>
<feature type="compositionally biased region" description="Acidic residues" evidence="3">
    <location>
        <begin position="213"/>
        <end position="229"/>
    </location>
</feature>
<evidence type="ECO:0000313" key="4">
    <source>
        <dbReference type="EMBL" id="BFF90202.1"/>
    </source>
</evidence>
<feature type="region of interest" description="Disordered" evidence="3">
    <location>
        <begin position="197"/>
        <end position="284"/>
    </location>
</feature>
<feature type="compositionally biased region" description="Acidic residues" evidence="3">
    <location>
        <begin position="25"/>
        <end position="34"/>
    </location>
</feature>
<evidence type="ECO:0000256" key="3">
    <source>
        <dbReference type="SAM" id="MobiDB-lite"/>
    </source>
</evidence>
<feature type="compositionally biased region" description="Acidic residues" evidence="3">
    <location>
        <begin position="273"/>
        <end position="284"/>
    </location>
</feature>